<protein>
    <submittedName>
        <fullName evidence="4">Uncharacterized protein</fullName>
    </submittedName>
</protein>
<dbReference type="InterPro" id="IPR014819">
    <property type="entry name" value="PriCT_2"/>
</dbReference>
<dbReference type="GO" id="GO:0016817">
    <property type="term" value="F:hydrolase activity, acting on acid anhydrides"/>
    <property type="evidence" value="ECO:0007669"/>
    <property type="project" value="InterPro"/>
</dbReference>
<evidence type="ECO:0000259" key="3">
    <source>
        <dbReference type="Pfam" id="PF08707"/>
    </source>
</evidence>
<dbReference type="SUPFAM" id="SSF52540">
    <property type="entry name" value="P-loop containing nucleoside triphosphate hydrolases"/>
    <property type="match status" value="1"/>
</dbReference>
<dbReference type="PANTHER" id="PTHR34985:SF1">
    <property type="entry name" value="SLR0554 PROTEIN"/>
    <property type="match status" value="1"/>
</dbReference>
<dbReference type="Pfam" id="PF05272">
    <property type="entry name" value="VapE-like_dom"/>
    <property type="match status" value="1"/>
</dbReference>
<evidence type="ECO:0000313" key="4">
    <source>
        <dbReference type="EMBL" id="KFE34903.1"/>
    </source>
</evidence>
<reference evidence="5" key="1">
    <citation type="submission" date="2013-04" db="EMBL/GenBank/DDBJ databases">
        <title>Thioclava sp. 13D2W-2 Genome Sequencing.</title>
        <authorList>
            <person name="Lai Q."/>
            <person name="Li G."/>
            <person name="Shao Z."/>
        </authorList>
    </citation>
    <scope>NUCLEOTIDE SEQUENCE [LARGE SCALE GENOMIC DNA]</scope>
    <source>
        <strain evidence="5">13D2W-2</strain>
    </source>
</reference>
<evidence type="ECO:0000259" key="2">
    <source>
        <dbReference type="Pfam" id="PF05272"/>
    </source>
</evidence>
<dbReference type="Proteomes" id="UP000028607">
    <property type="component" value="Unassembled WGS sequence"/>
</dbReference>
<dbReference type="eggNOG" id="COG5545">
    <property type="taxonomic scope" value="Bacteria"/>
</dbReference>
<dbReference type="EMBL" id="AQRC01000007">
    <property type="protein sequence ID" value="KFE34903.1"/>
    <property type="molecule type" value="Genomic_DNA"/>
</dbReference>
<dbReference type="InterPro" id="IPR007936">
    <property type="entry name" value="VapE-like_dom"/>
</dbReference>
<name>A0A085TW06_9RHOB</name>
<dbReference type="PANTHER" id="PTHR34985">
    <property type="entry name" value="SLR0554 PROTEIN"/>
    <property type="match status" value="1"/>
</dbReference>
<dbReference type="AlphaFoldDB" id="A0A085TW06"/>
<feature type="domain" description="Primase C-terminal 2" evidence="3">
    <location>
        <begin position="240"/>
        <end position="311"/>
    </location>
</feature>
<reference evidence="4 5" key="2">
    <citation type="journal article" date="2015" name="Antonie Van Leeuwenhoek">
        <title>Thioclava indica sp. nov., isolated from surface seawater of the Indian Ocean.</title>
        <authorList>
            <person name="Liu Y."/>
            <person name="Lai Q."/>
            <person name="Du J."/>
            <person name="Xu H."/>
            <person name="Jiang L."/>
            <person name="Shao Z."/>
        </authorList>
    </citation>
    <scope>NUCLEOTIDE SEQUENCE [LARGE SCALE GENOMIC DNA]</scope>
    <source>
        <strain evidence="4 5">13D2W-2</strain>
    </source>
</reference>
<feature type="region of interest" description="Disordered" evidence="1">
    <location>
        <begin position="1"/>
        <end position="26"/>
    </location>
</feature>
<accession>A0A085TW06</accession>
<comment type="caution">
    <text evidence="4">The sequence shown here is derived from an EMBL/GenBank/DDBJ whole genome shotgun (WGS) entry which is preliminary data.</text>
</comment>
<gene>
    <name evidence="4" type="ORF">DW2_10069</name>
</gene>
<dbReference type="Pfam" id="PF08707">
    <property type="entry name" value="PriCT_2"/>
    <property type="match status" value="1"/>
</dbReference>
<dbReference type="PATRIC" id="fig|1317124.6.peg.2038"/>
<evidence type="ECO:0000313" key="5">
    <source>
        <dbReference type="Proteomes" id="UP000028607"/>
    </source>
</evidence>
<feature type="domain" description="Virulence-associated protein E-like" evidence="2">
    <location>
        <begin position="442"/>
        <end position="656"/>
    </location>
</feature>
<keyword evidence="5" id="KW-1185">Reference proteome</keyword>
<feature type="compositionally biased region" description="Basic and acidic residues" evidence="1">
    <location>
        <begin position="9"/>
        <end position="19"/>
    </location>
</feature>
<organism evidence="4 5">
    <name type="scientific">Thioclava atlantica</name>
    <dbReference type="NCBI Taxonomy" id="1317124"/>
    <lineage>
        <taxon>Bacteria</taxon>
        <taxon>Pseudomonadati</taxon>
        <taxon>Pseudomonadota</taxon>
        <taxon>Alphaproteobacteria</taxon>
        <taxon>Rhodobacterales</taxon>
        <taxon>Paracoccaceae</taxon>
        <taxon>Thioclava</taxon>
    </lineage>
</organism>
<dbReference type="InterPro" id="IPR027417">
    <property type="entry name" value="P-loop_NTPase"/>
</dbReference>
<proteinExistence type="predicted"/>
<dbReference type="STRING" id="1317124.DW2_10069"/>
<evidence type="ECO:0000256" key="1">
    <source>
        <dbReference type="SAM" id="MobiDB-lite"/>
    </source>
</evidence>
<sequence length="736" mass="80998">MQRPIGDQKMPDKNTKSADARQPLTLTRFPTRGAFQKKELTFSLADLARWIADQRAESKDGLPWIKLATFGPDKTPKKSLRHNANVRTVTGLEADYDAGNMTPDAARDALEKAGVAGLVYTTPSHSPDAPRWRVLAPFSGPLPPEAREDLMARLNGILGGALDPASFTLSQSYYAGNVEGGTPVETFLVDGQPIDMVDGLAPIYKDGGSVKRERRAASGEGEGLALQHVREALLTIPNDASNPDAAERLWWLHMGMALHHATGGSEDGLALFHEWSERHPSYDPDETAEVWDSFGGGGKNPRTFATIRAEAERRGWIDLSAFDDVIPADELAEIDDLIGLPATTEGPDWGSVIRERGKPVNNLNNAIVYLGRNLDSILPGLRHNLMTRRDEWCDGPLNDAALALARTGLERRGLRTVGKELVADAALTVARHLQYHPIRDQLRSLHHDGRERLDSWLVRYTGAADTPYTRAVGRKFLLQMVARVMEPGCKADHTLVLSGPQGIGKSTACRILAGAEYFSDTLPSIAGDKTDAIRHLQGKWLVELAELAPSRKSEAEDLKAFLSGAVDRVRLPYARFDESFPRQCVFVGTTNEDQFLRDATGGRRFWPVTVHQIDLEALASARDQLFAEAFAAYEAGEAWCLDRDFEAEHARPVQEAAREADSWADDVAEWLDKPADDFDAAGEVKTEVRISEVLSGALGLNSGQQTRANQKRVADILRTLGWAKIHTRVGKRWARV</sequence>